<gene>
    <name evidence="2" type="ORF">PDIGIT_LOCUS5705</name>
</gene>
<keyword evidence="3" id="KW-1185">Reference proteome</keyword>
<dbReference type="Proteomes" id="UP001152607">
    <property type="component" value="Unassembled WGS sequence"/>
</dbReference>
<reference evidence="2" key="1">
    <citation type="submission" date="2023-01" db="EMBL/GenBank/DDBJ databases">
        <authorList>
            <person name="Van Ghelder C."/>
            <person name="Rancurel C."/>
        </authorList>
    </citation>
    <scope>NUCLEOTIDE SEQUENCE</scope>
    <source>
        <strain evidence="2">CNCM I-4278</strain>
    </source>
</reference>
<protein>
    <submittedName>
        <fullName evidence="2">Uncharacterized protein</fullName>
    </submittedName>
</protein>
<dbReference type="AlphaFoldDB" id="A0A9W4XTW4"/>
<feature type="signal peptide" evidence="1">
    <location>
        <begin position="1"/>
        <end position="16"/>
    </location>
</feature>
<dbReference type="EMBL" id="CAOQHR010000003">
    <property type="protein sequence ID" value="CAI6332677.1"/>
    <property type="molecule type" value="Genomic_DNA"/>
</dbReference>
<evidence type="ECO:0000313" key="2">
    <source>
        <dbReference type="EMBL" id="CAI6332677.1"/>
    </source>
</evidence>
<name>A0A9W4XTW4_9PLEO</name>
<sequence>MHWCTTLMALAAPVYALPFSLPFGSTSTPQRAVWLWNSDIIQDDVATDKFFSVASAPSNKFTTVYALIDRDMGNEAWQSFIKKCNSSGIAVEGLMGDAQWVLGGTTEDGPTFQHSLDWVKQYQESAPDNAKLAGIHLDVEPWGLDGWASNKGEYVDSLVSIVSRATEAAKPLGLPVAADLPFWANTVDCEDTKLDACMAKRLDSITFMTYRSTPKDLLDVAHSVLNTVSSMGKKGWVSVETSADVGEASLISYAGKALSTLAGDLTNIETLAKSHSGFSGIAVHDYKSLSGMSG</sequence>
<comment type="caution">
    <text evidence="2">The sequence shown here is derived from an EMBL/GenBank/DDBJ whole genome shotgun (WGS) entry which is preliminary data.</text>
</comment>
<keyword evidence="1" id="KW-0732">Signal</keyword>
<proteinExistence type="predicted"/>
<organism evidence="2 3">
    <name type="scientific">Periconia digitata</name>
    <dbReference type="NCBI Taxonomy" id="1303443"/>
    <lineage>
        <taxon>Eukaryota</taxon>
        <taxon>Fungi</taxon>
        <taxon>Dikarya</taxon>
        <taxon>Ascomycota</taxon>
        <taxon>Pezizomycotina</taxon>
        <taxon>Dothideomycetes</taxon>
        <taxon>Pleosporomycetidae</taxon>
        <taxon>Pleosporales</taxon>
        <taxon>Massarineae</taxon>
        <taxon>Periconiaceae</taxon>
        <taxon>Periconia</taxon>
    </lineage>
</organism>
<evidence type="ECO:0000313" key="3">
    <source>
        <dbReference type="Proteomes" id="UP001152607"/>
    </source>
</evidence>
<evidence type="ECO:0000256" key="1">
    <source>
        <dbReference type="SAM" id="SignalP"/>
    </source>
</evidence>
<accession>A0A9W4XTW4</accession>
<feature type="chain" id="PRO_5040773387" evidence="1">
    <location>
        <begin position="17"/>
        <end position="294"/>
    </location>
</feature>
<dbReference type="OrthoDB" id="3716526at2759"/>